<proteinExistence type="predicted"/>
<sequence length="275" mass="30796" precursor="true">MKSFCRFTVLVVSGLSLVLSAGTLPAEEPAAEPLAQAHAHNDYFHARPLLDALDHGFTSVEADIFLHDDRLLVAHYQWQLKHARTLQALYLDPLRERVKAGKGSVHADGKPFYLLIDIKDGAEPTYAALTKVLAQYPEMISVVRDGKLEPKAVNVIISGSRPKQMMAAEKVRYAGIDGRWEDLDSDMPSHLMPLISDRWGKYFRWNGKGEISDAERERLVTAVNKAHDRGRRIRFWATPDTVPVWRVLQTAGVDAINTDDLDGLESFLRGQVAND</sequence>
<evidence type="ECO:0000313" key="3">
    <source>
        <dbReference type="EMBL" id="QEG39281.1"/>
    </source>
</evidence>
<dbReference type="InterPro" id="IPR017946">
    <property type="entry name" value="PLC-like_Pdiesterase_TIM-brl"/>
</dbReference>
<dbReference type="PANTHER" id="PTHR31571">
    <property type="entry name" value="ALTERED INHERITANCE OF MITOCHONDRIA PROTEIN 6"/>
    <property type="match status" value="1"/>
</dbReference>
<keyword evidence="4" id="KW-1185">Reference proteome</keyword>
<name>A0A5B9QZ54_9BACT</name>
<dbReference type="RefSeq" id="WP_238388799.1">
    <property type="nucleotide sequence ID" value="NZ_CP042914.1"/>
</dbReference>
<dbReference type="AlphaFoldDB" id="A0A5B9QZ54"/>
<gene>
    <name evidence="3" type="ORF">UC8_12440</name>
</gene>
<dbReference type="SUPFAM" id="SSF51695">
    <property type="entry name" value="PLC-like phosphodiesterases"/>
    <property type="match status" value="1"/>
</dbReference>
<dbReference type="InterPro" id="IPR051236">
    <property type="entry name" value="HAT_RTT109-like"/>
</dbReference>
<dbReference type="Proteomes" id="UP000325286">
    <property type="component" value="Chromosome"/>
</dbReference>
<dbReference type="Gene3D" id="3.20.20.190">
    <property type="entry name" value="Phosphatidylinositol (PI) phosphodiesterase"/>
    <property type="match status" value="1"/>
</dbReference>
<dbReference type="GO" id="GO:0008081">
    <property type="term" value="F:phosphoric diester hydrolase activity"/>
    <property type="evidence" value="ECO:0007669"/>
    <property type="project" value="InterPro"/>
</dbReference>
<keyword evidence="2" id="KW-0732">Signal</keyword>
<dbReference type="GO" id="GO:0006629">
    <property type="term" value="P:lipid metabolic process"/>
    <property type="evidence" value="ECO:0007669"/>
    <property type="project" value="InterPro"/>
</dbReference>
<dbReference type="PANTHER" id="PTHR31571:SF1">
    <property type="entry name" value="ALTERED INHERITANCE OF MITOCHONDRIA PROTEIN 6"/>
    <property type="match status" value="1"/>
</dbReference>
<evidence type="ECO:0000256" key="2">
    <source>
        <dbReference type="SAM" id="SignalP"/>
    </source>
</evidence>
<evidence type="ECO:0000313" key="4">
    <source>
        <dbReference type="Proteomes" id="UP000325286"/>
    </source>
</evidence>
<dbReference type="CDD" id="cd08577">
    <property type="entry name" value="PI-PLCc_GDPD_SF_unchar3"/>
    <property type="match status" value="1"/>
</dbReference>
<dbReference type="InterPro" id="IPR039559">
    <property type="entry name" value="AIM6_PI-PLC-like_dom"/>
</dbReference>
<dbReference type="EMBL" id="CP042914">
    <property type="protein sequence ID" value="QEG39281.1"/>
    <property type="molecule type" value="Genomic_DNA"/>
</dbReference>
<protein>
    <recommendedName>
        <fullName evidence="1">Altered inheritance of mitochondria protein 6</fullName>
    </recommendedName>
</protein>
<evidence type="ECO:0000256" key="1">
    <source>
        <dbReference type="ARBA" id="ARBA00014286"/>
    </source>
</evidence>
<organism evidence="3 4">
    <name type="scientific">Roseimaritima ulvae</name>
    <dbReference type="NCBI Taxonomy" id="980254"/>
    <lineage>
        <taxon>Bacteria</taxon>
        <taxon>Pseudomonadati</taxon>
        <taxon>Planctomycetota</taxon>
        <taxon>Planctomycetia</taxon>
        <taxon>Pirellulales</taxon>
        <taxon>Pirellulaceae</taxon>
        <taxon>Roseimaritima</taxon>
    </lineage>
</organism>
<dbReference type="KEGG" id="rul:UC8_12440"/>
<feature type="chain" id="PRO_5022822237" description="Altered inheritance of mitochondria protein 6" evidence="2">
    <location>
        <begin position="22"/>
        <end position="275"/>
    </location>
</feature>
<reference evidence="3 4" key="1">
    <citation type="submission" date="2019-08" db="EMBL/GenBank/DDBJ databases">
        <title>Deep-cultivation of Planctomycetes and their phenomic and genomic characterization uncovers novel biology.</title>
        <authorList>
            <person name="Wiegand S."/>
            <person name="Jogler M."/>
            <person name="Boedeker C."/>
            <person name="Pinto D."/>
            <person name="Vollmers J."/>
            <person name="Rivas-Marin E."/>
            <person name="Kohn T."/>
            <person name="Peeters S.H."/>
            <person name="Heuer A."/>
            <person name="Rast P."/>
            <person name="Oberbeckmann S."/>
            <person name="Bunk B."/>
            <person name="Jeske O."/>
            <person name="Meyerdierks A."/>
            <person name="Storesund J.E."/>
            <person name="Kallscheuer N."/>
            <person name="Luecker S."/>
            <person name="Lage O.M."/>
            <person name="Pohl T."/>
            <person name="Merkel B.J."/>
            <person name="Hornburger P."/>
            <person name="Mueller R.-W."/>
            <person name="Bruemmer F."/>
            <person name="Labrenz M."/>
            <person name="Spormann A.M."/>
            <person name="Op den Camp H."/>
            <person name="Overmann J."/>
            <person name="Amann R."/>
            <person name="Jetten M.S.M."/>
            <person name="Mascher T."/>
            <person name="Medema M.H."/>
            <person name="Devos D.P."/>
            <person name="Kaster A.-K."/>
            <person name="Ovreas L."/>
            <person name="Rohde M."/>
            <person name="Galperin M.Y."/>
            <person name="Jogler C."/>
        </authorList>
    </citation>
    <scope>NUCLEOTIDE SEQUENCE [LARGE SCALE GENOMIC DNA]</scope>
    <source>
        <strain evidence="3 4">UC8</strain>
    </source>
</reference>
<accession>A0A5B9QZ54</accession>
<feature type="signal peptide" evidence="2">
    <location>
        <begin position="1"/>
        <end position="21"/>
    </location>
</feature>